<keyword evidence="7" id="KW-1185">Reference proteome</keyword>
<feature type="region of interest" description="Disordered" evidence="4">
    <location>
        <begin position="88"/>
        <end position="137"/>
    </location>
</feature>
<accession>A0AAD5S4I5</accession>
<evidence type="ECO:0000259" key="5">
    <source>
        <dbReference type="PROSITE" id="PS50048"/>
    </source>
</evidence>
<proteinExistence type="predicted"/>
<organism evidence="6 7">
    <name type="scientific">Zalerion maritima</name>
    <dbReference type="NCBI Taxonomy" id="339359"/>
    <lineage>
        <taxon>Eukaryota</taxon>
        <taxon>Fungi</taxon>
        <taxon>Dikarya</taxon>
        <taxon>Ascomycota</taxon>
        <taxon>Pezizomycotina</taxon>
        <taxon>Sordariomycetes</taxon>
        <taxon>Lulworthiomycetidae</taxon>
        <taxon>Lulworthiales</taxon>
        <taxon>Lulworthiaceae</taxon>
        <taxon>Zalerion</taxon>
    </lineage>
</organism>
<sequence length="813" mass="89074">MHARPQSSHHDDHDQKAGATSQPKPLSCISCRQRKVKCDRIHPCSQCLRSSLACVFPARKRAQRQRQNRNGELLQRLNRLESIVAKVDPGALEDNAQGVTGHGHEKQPRKSEPGPEQTQEPSEKQDPASSKASLPLGLPNDRYVSAEFWSILSREVDGIRTTLEQDTGSSTDEENVVSSPAAAAHYTSPESSGGSTGLPDLEKTVASGSLFGNTSNASQDGLVHPSPGMMGRLCERYFESVDRVLKILHRPTCMEWIEAFVKGGSLDPPHEALLFALYFGAVTSWTPEECSAVLGEDRSALVSRCRARIETALAMADYLNSESMECLQALAIYVVSLAIRLAQGMNLHRDSDGSQFTPFQAELRRRLWWQLIVLDMRAAEDRGTEVIVTKGSHNTQMPTNINDADFGPETTKPLVPRKGPTDITFSLATAKCSDIFSFLGHPQSQTTHFSFGNYISVSSTTSTIGGVRETEDNIIRYAQHLEDEFVNSADENFAPSYIASKTVRMCILKMWLSMQYPFHLSLSSSMPVGPQSQGGQQKQTPQNVQLSAQAQGGGVGSDPTPQLGAAVPKPTPIPHDFILRTTTAILELTNPAQYGPWASSYVWWSGTWAQWHPLAVCLATLCTVPIGDLADRAWKAVDEALPSIREQVADSHRGKLWRPMRKLLRRARTARAEMQMKSLGLNDAGESRSKKQRAGDSTGKEGTKLTETVSSPGQTSHGMQATVSVAAASSSNDKIEGDVMSVAAPDLFDFNVIDISFHPSNILQDSSELFQGVPDAMAMDYSNDWEIWNEFVNDTRSVEQQPAGYPDFGGQTL</sequence>
<dbReference type="InterPro" id="IPR007219">
    <property type="entry name" value="XnlR_reg_dom"/>
</dbReference>
<comment type="caution">
    <text evidence="6">The sequence shown here is derived from an EMBL/GenBank/DDBJ whole genome shotgun (WGS) entry which is preliminary data.</text>
</comment>
<dbReference type="PROSITE" id="PS00463">
    <property type="entry name" value="ZN2_CY6_FUNGAL_1"/>
    <property type="match status" value="1"/>
</dbReference>
<dbReference type="SUPFAM" id="SSF57701">
    <property type="entry name" value="Zn2/Cys6 DNA-binding domain"/>
    <property type="match status" value="1"/>
</dbReference>
<keyword evidence="2" id="KW-0479">Metal-binding</keyword>
<reference evidence="6" key="1">
    <citation type="submission" date="2022-07" db="EMBL/GenBank/DDBJ databases">
        <title>Draft genome sequence of Zalerion maritima ATCC 34329, a (micro)plastics degrading marine fungus.</title>
        <authorList>
            <person name="Paco A."/>
            <person name="Goncalves M.F.M."/>
            <person name="Rocha-Santos T.A.P."/>
            <person name="Alves A."/>
        </authorList>
    </citation>
    <scope>NUCLEOTIDE SEQUENCE</scope>
    <source>
        <strain evidence="6">ATCC 34329</strain>
    </source>
</reference>
<dbReference type="PANTHER" id="PTHR31001:SF50">
    <property type="entry name" value="ZN(II)2CYS6 TRANSCRIPTION FACTOR (EUROFUNG)"/>
    <property type="match status" value="1"/>
</dbReference>
<name>A0AAD5S4I5_9PEZI</name>
<dbReference type="AlphaFoldDB" id="A0AAD5S4I5"/>
<feature type="compositionally biased region" description="Polar residues" evidence="4">
    <location>
        <begin position="393"/>
        <end position="402"/>
    </location>
</feature>
<dbReference type="CDD" id="cd00067">
    <property type="entry name" value="GAL4"/>
    <property type="match status" value="1"/>
</dbReference>
<evidence type="ECO:0000256" key="1">
    <source>
        <dbReference type="ARBA" id="ARBA00004123"/>
    </source>
</evidence>
<evidence type="ECO:0000256" key="2">
    <source>
        <dbReference type="ARBA" id="ARBA00022723"/>
    </source>
</evidence>
<dbReference type="SMART" id="SM00906">
    <property type="entry name" value="Fungal_trans"/>
    <property type="match status" value="1"/>
</dbReference>
<feature type="region of interest" description="Disordered" evidence="4">
    <location>
        <begin position="393"/>
        <end position="415"/>
    </location>
</feature>
<evidence type="ECO:0000313" key="6">
    <source>
        <dbReference type="EMBL" id="KAJ2905874.1"/>
    </source>
</evidence>
<gene>
    <name evidence="6" type="ORF">MKZ38_003882</name>
</gene>
<dbReference type="InterPro" id="IPR001138">
    <property type="entry name" value="Zn2Cys6_DnaBD"/>
</dbReference>
<dbReference type="GO" id="GO:0006351">
    <property type="term" value="P:DNA-templated transcription"/>
    <property type="evidence" value="ECO:0007669"/>
    <property type="project" value="InterPro"/>
</dbReference>
<dbReference type="InterPro" id="IPR036864">
    <property type="entry name" value="Zn2-C6_fun-type_DNA-bd_sf"/>
</dbReference>
<dbReference type="GO" id="GO:0005634">
    <property type="term" value="C:nucleus"/>
    <property type="evidence" value="ECO:0007669"/>
    <property type="project" value="UniProtKB-SubCell"/>
</dbReference>
<dbReference type="Pfam" id="PF04082">
    <property type="entry name" value="Fungal_trans"/>
    <property type="match status" value="1"/>
</dbReference>
<dbReference type="PROSITE" id="PS50048">
    <property type="entry name" value="ZN2_CY6_FUNGAL_2"/>
    <property type="match status" value="1"/>
</dbReference>
<dbReference type="SMART" id="SM00066">
    <property type="entry name" value="GAL4"/>
    <property type="match status" value="1"/>
</dbReference>
<comment type="subcellular location">
    <subcellularLocation>
        <location evidence="1">Nucleus</location>
    </subcellularLocation>
</comment>
<dbReference type="Proteomes" id="UP001201980">
    <property type="component" value="Unassembled WGS sequence"/>
</dbReference>
<feature type="compositionally biased region" description="Low complexity" evidence="4">
    <location>
        <begin position="527"/>
        <end position="542"/>
    </location>
</feature>
<dbReference type="Pfam" id="PF00172">
    <property type="entry name" value="Zn_clus"/>
    <property type="match status" value="1"/>
</dbReference>
<evidence type="ECO:0000256" key="4">
    <source>
        <dbReference type="SAM" id="MobiDB-lite"/>
    </source>
</evidence>
<dbReference type="CDD" id="cd12148">
    <property type="entry name" value="fungal_TF_MHR"/>
    <property type="match status" value="1"/>
</dbReference>
<keyword evidence="3" id="KW-0539">Nucleus</keyword>
<feature type="compositionally biased region" description="Polar residues" evidence="4">
    <location>
        <begin position="705"/>
        <end position="718"/>
    </location>
</feature>
<dbReference type="GO" id="GO:0008270">
    <property type="term" value="F:zinc ion binding"/>
    <property type="evidence" value="ECO:0007669"/>
    <property type="project" value="InterPro"/>
</dbReference>
<dbReference type="EMBL" id="JAKWBI020000022">
    <property type="protein sequence ID" value="KAJ2905874.1"/>
    <property type="molecule type" value="Genomic_DNA"/>
</dbReference>
<evidence type="ECO:0000313" key="7">
    <source>
        <dbReference type="Proteomes" id="UP001201980"/>
    </source>
</evidence>
<dbReference type="InterPro" id="IPR050613">
    <property type="entry name" value="Sec_Metabolite_Reg"/>
</dbReference>
<protein>
    <recommendedName>
        <fullName evidence="5">Zn(2)-C6 fungal-type domain-containing protein</fullName>
    </recommendedName>
</protein>
<feature type="region of interest" description="Disordered" evidence="4">
    <location>
        <begin position="163"/>
        <end position="203"/>
    </location>
</feature>
<dbReference type="Gene3D" id="4.10.240.10">
    <property type="entry name" value="Zn(2)-C6 fungal-type DNA-binding domain"/>
    <property type="match status" value="1"/>
</dbReference>
<feature type="region of interest" description="Disordered" evidence="4">
    <location>
        <begin position="677"/>
        <end position="718"/>
    </location>
</feature>
<dbReference type="GO" id="GO:0003677">
    <property type="term" value="F:DNA binding"/>
    <property type="evidence" value="ECO:0007669"/>
    <property type="project" value="InterPro"/>
</dbReference>
<dbReference type="PANTHER" id="PTHR31001">
    <property type="entry name" value="UNCHARACTERIZED TRANSCRIPTIONAL REGULATORY PROTEIN"/>
    <property type="match status" value="1"/>
</dbReference>
<feature type="compositionally biased region" description="Basic and acidic residues" evidence="4">
    <location>
        <begin position="102"/>
        <end position="113"/>
    </location>
</feature>
<dbReference type="GO" id="GO:0000981">
    <property type="term" value="F:DNA-binding transcription factor activity, RNA polymerase II-specific"/>
    <property type="evidence" value="ECO:0007669"/>
    <property type="project" value="InterPro"/>
</dbReference>
<feature type="region of interest" description="Disordered" evidence="4">
    <location>
        <begin position="1"/>
        <end position="25"/>
    </location>
</feature>
<evidence type="ECO:0000256" key="3">
    <source>
        <dbReference type="ARBA" id="ARBA00023242"/>
    </source>
</evidence>
<feature type="domain" description="Zn(2)-C6 fungal-type" evidence="5">
    <location>
        <begin position="27"/>
        <end position="56"/>
    </location>
</feature>
<feature type="region of interest" description="Disordered" evidence="4">
    <location>
        <begin position="527"/>
        <end position="566"/>
    </location>
</feature>